<dbReference type="Gene3D" id="3.40.50.2300">
    <property type="match status" value="2"/>
</dbReference>
<dbReference type="PROSITE" id="PS50932">
    <property type="entry name" value="HTH_LACI_2"/>
    <property type="match status" value="1"/>
</dbReference>
<reference evidence="7" key="1">
    <citation type="submission" date="2009-09" db="EMBL/GenBank/DDBJ databases">
        <title>The complete genome of Nakamurella multipartita DSM 44233.</title>
        <authorList>
            <consortium name="US DOE Joint Genome Institute (JGI-PGF)"/>
            <person name="Lucas S."/>
            <person name="Copeland A."/>
            <person name="Lapidus A."/>
            <person name="Glavina del Rio T."/>
            <person name="Dalin E."/>
            <person name="Tice H."/>
            <person name="Bruce D."/>
            <person name="Goodwin L."/>
            <person name="Pitluck S."/>
            <person name="Kyrpides N."/>
            <person name="Mavromatis K."/>
            <person name="Ivanova N."/>
            <person name="Ovchinnikova G."/>
            <person name="Sims D."/>
            <person name="Meincke L."/>
            <person name="Brettin T."/>
            <person name="Detter J.C."/>
            <person name="Han C."/>
            <person name="Larimer F."/>
            <person name="Land M."/>
            <person name="Hauser L."/>
            <person name="Markowitz V."/>
            <person name="Cheng J.-F."/>
            <person name="Hugenholtz P."/>
            <person name="Woyke T."/>
            <person name="Wu D."/>
            <person name="Klenk H.-P."/>
            <person name="Eisen J.A."/>
        </authorList>
    </citation>
    <scope>NUCLEOTIDE SEQUENCE [LARGE SCALE GENOMIC DNA]</scope>
    <source>
        <strain evidence="7">ATCC 700099 / DSM 44233 / CIP 104796 / JCM 9543 / NBRC 105858 / Y-104</strain>
    </source>
</reference>
<accession>C8X7V4</accession>
<evidence type="ECO:0000313" key="6">
    <source>
        <dbReference type="EMBL" id="ACV80957.1"/>
    </source>
</evidence>
<dbReference type="SUPFAM" id="SSF53822">
    <property type="entry name" value="Periplasmic binding protein-like I"/>
    <property type="match status" value="1"/>
</dbReference>
<dbReference type="InterPro" id="IPR028082">
    <property type="entry name" value="Peripla_BP_I"/>
</dbReference>
<dbReference type="CDD" id="cd01392">
    <property type="entry name" value="HTH_LacI"/>
    <property type="match status" value="1"/>
</dbReference>
<protein>
    <submittedName>
        <fullName evidence="6">Transcriptional regulator, LacI family</fullName>
    </submittedName>
</protein>
<sequence length="331" mass="36229">MTLRDVAERAGVSRTTASFVLSGRRDMRISADAERRVRQAARELNYRPSLLARSLRTNLSQTIGLLSDQIASEMFAGEVVRAALATAVRHEHLLFVGETGGDPEVERNIIQGMIDRGVGGFVYASMYTQVVRVPTILRKLPVVLLNCSTRGKRLTNVVPDEVEAGRLVAGELLAHGHRDRIVLVGERTTQAVAGHDRLTGIREALAAAGAELAGLVDCLWWPDHAYRAVTEYLARGHRPSAFICLNDRIAFGAYQAISDFGWSVPQDVSVISFDDSDLASWLRPALTSAAIPYFEMGRRSVELLMAPPADPEVHRVPMELTRRVSVAPPAG</sequence>
<gene>
    <name evidence="6" type="ordered locus">Namu_4680</name>
</gene>
<feature type="domain" description="HTH lacI-type" evidence="5">
    <location>
        <begin position="1"/>
        <end position="57"/>
    </location>
</feature>
<evidence type="ECO:0000313" key="7">
    <source>
        <dbReference type="Proteomes" id="UP000002218"/>
    </source>
</evidence>
<dbReference type="GO" id="GO:0003700">
    <property type="term" value="F:DNA-binding transcription factor activity"/>
    <property type="evidence" value="ECO:0007669"/>
    <property type="project" value="TreeGrafter"/>
</dbReference>
<keyword evidence="2" id="KW-0805">Transcription regulation</keyword>
<evidence type="ECO:0000256" key="2">
    <source>
        <dbReference type="ARBA" id="ARBA00023015"/>
    </source>
</evidence>
<dbReference type="Gene3D" id="1.10.260.40">
    <property type="entry name" value="lambda repressor-like DNA-binding domains"/>
    <property type="match status" value="1"/>
</dbReference>
<keyword evidence="3" id="KW-0238">DNA-binding</keyword>
<dbReference type="OrthoDB" id="9798934at2"/>
<dbReference type="GO" id="GO:0000976">
    <property type="term" value="F:transcription cis-regulatory region binding"/>
    <property type="evidence" value="ECO:0007669"/>
    <property type="project" value="TreeGrafter"/>
</dbReference>
<evidence type="ECO:0000256" key="1">
    <source>
        <dbReference type="ARBA" id="ARBA00022491"/>
    </source>
</evidence>
<dbReference type="InterPro" id="IPR046335">
    <property type="entry name" value="LacI/GalR-like_sensor"/>
</dbReference>
<dbReference type="PANTHER" id="PTHR30146:SF148">
    <property type="entry name" value="HTH-TYPE TRANSCRIPTIONAL REPRESSOR PURR-RELATED"/>
    <property type="match status" value="1"/>
</dbReference>
<dbReference type="Proteomes" id="UP000002218">
    <property type="component" value="Chromosome"/>
</dbReference>
<evidence type="ECO:0000259" key="5">
    <source>
        <dbReference type="PROSITE" id="PS50932"/>
    </source>
</evidence>
<dbReference type="SMART" id="SM00354">
    <property type="entry name" value="HTH_LACI"/>
    <property type="match status" value="1"/>
</dbReference>
<dbReference type="EMBL" id="CP001737">
    <property type="protein sequence ID" value="ACV80957.1"/>
    <property type="molecule type" value="Genomic_DNA"/>
</dbReference>
<dbReference type="PROSITE" id="PS00356">
    <property type="entry name" value="HTH_LACI_1"/>
    <property type="match status" value="1"/>
</dbReference>
<dbReference type="InterPro" id="IPR000843">
    <property type="entry name" value="HTH_LacI"/>
</dbReference>
<dbReference type="Pfam" id="PF00356">
    <property type="entry name" value="LacI"/>
    <property type="match status" value="1"/>
</dbReference>
<dbReference type="eggNOG" id="COG1609">
    <property type="taxonomic scope" value="Bacteria"/>
</dbReference>
<dbReference type="SUPFAM" id="SSF47413">
    <property type="entry name" value="lambda repressor-like DNA-binding domains"/>
    <property type="match status" value="1"/>
</dbReference>
<organism evidence="6 7">
    <name type="scientific">Nakamurella multipartita (strain ATCC 700099 / DSM 44233 / CIP 104796 / JCM 9543 / NBRC 105858 / Y-104)</name>
    <name type="common">Microsphaera multipartita</name>
    <dbReference type="NCBI Taxonomy" id="479431"/>
    <lineage>
        <taxon>Bacteria</taxon>
        <taxon>Bacillati</taxon>
        <taxon>Actinomycetota</taxon>
        <taxon>Actinomycetes</taxon>
        <taxon>Nakamurellales</taxon>
        <taxon>Nakamurellaceae</taxon>
        <taxon>Nakamurella</taxon>
    </lineage>
</organism>
<dbReference type="InterPro" id="IPR010982">
    <property type="entry name" value="Lambda_DNA-bd_dom_sf"/>
</dbReference>
<dbReference type="STRING" id="479431.Namu_4680"/>
<keyword evidence="7" id="KW-1185">Reference proteome</keyword>
<keyword evidence="1" id="KW-0678">Repressor</keyword>
<evidence type="ECO:0000256" key="4">
    <source>
        <dbReference type="ARBA" id="ARBA00023163"/>
    </source>
</evidence>
<dbReference type="RefSeq" id="WP_015749771.1">
    <property type="nucleotide sequence ID" value="NC_013235.1"/>
</dbReference>
<proteinExistence type="predicted"/>
<dbReference type="HOGENOM" id="CLU_037628_6_0_11"/>
<dbReference type="InParanoid" id="C8X7V4"/>
<dbReference type="CDD" id="cd06288">
    <property type="entry name" value="PBP1_sucrose_transcription_regulator"/>
    <property type="match status" value="1"/>
</dbReference>
<keyword evidence="4" id="KW-0804">Transcription</keyword>
<dbReference type="Pfam" id="PF13377">
    <property type="entry name" value="Peripla_BP_3"/>
    <property type="match status" value="1"/>
</dbReference>
<name>C8X7V4_NAKMY</name>
<evidence type="ECO:0000256" key="3">
    <source>
        <dbReference type="ARBA" id="ARBA00023125"/>
    </source>
</evidence>
<dbReference type="KEGG" id="nml:Namu_4680"/>
<dbReference type="AlphaFoldDB" id="C8X7V4"/>
<dbReference type="PANTHER" id="PTHR30146">
    <property type="entry name" value="LACI-RELATED TRANSCRIPTIONAL REPRESSOR"/>
    <property type="match status" value="1"/>
</dbReference>
<reference evidence="6 7" key="2">
    <citation type="journal article" date="2010" name="Stand. Genomic Sci.">
        <title>Complete genome sequence of Nakamurella multipartita type strain (Y-104).</title>
        <authorList>
            <person name="Tice H."/>
            <person name="Mayilraj S."/>
            <person name="Sims D."/>
            <person name="Lapidus A."/>
            <person name="Nolan M."/>
            <person name="Lucas S."/>
            <person name="Glavina Del Rio T."/>
            <person name="Copeland A."/>
            <person name="Cheng J.F."/>
            <person name="Meincke L."/>
            <person name="Bruce D."/>
            <person name="Goodwin L."/>
            <person name="Pitluck S."/>
            <person name="Ivanova N."/>
            <person name="Mavromatis K."/>
            <person name="Ovchinnikova G."/>
            <person name="Pati A."/>
            <person name="Chen A."/>
            <person name="Palaniappan K."/>
            <person name="Land M."/>
            <person name="Hauser L."/>
            <person name="Chang Y.J."/>
            <person name="Jeffries C.D."/>
            <person name="Detter J.C."/>
            <person name="Brettin T."/>
            <person name="Rohde M."/>
            <person name="Goker M."/>
            <person name="Bristow J."/>
            <person name="Eisen J.A."/>
            <person name="Markowitz V."/>
            <person name="Hugenholtz P."/>
            <person name="Kyrpides N.C."/>
            <person name="Klenk H.P."/>
            <person name="Chen F."/>
        </authorList>
    </citation>
    <scope>NUCLEOTIDE SEQUENCE [LARGE SCALE GENOMIC DNA]</scope>
    <source>
        <strain evidence="7">ATCC 700099 / DSM 44233 / CIP 104796 / JCM 9543 / NBRC 105858 / Y-104</strain>
    </source>
</reference>